<reference evidence="1" key="1">
    <citation type="submission" date="2022-12" db="EMBL/GenBank/DDBJ databases">
        <authorList>
            <person name="Petersen C."/>
        </authorList>
    </citation>
    <scope>NUCLEOTIDE SEQUENCE</scope>
    <source>
        <strain evidence="1">IBT 17660</strain>
    </source>
</reference>
<name>A0A9X0BI75_9EURO</name>
<gene>
    <name evidence="1" type="ORF">N7530_009384</name>
</gene>
<evidence type="ECO:0000313" key="2">
    <source>
        <dbReference type="Proteomes" id="UP001147760"/>
    </source>
</evidence>
<keyword evidence="2" id="KW-1185">Reference proteome</keyword>
<sequence length="237" mass="27258">MRDAVQWWRHWHRSLKGHYWKHIYIAFSTISEDVTVPPRHLLNGDFRLLGHSVSEMWDGMRQENIHPDSIAFMELCLLRQYIVQYFDKQEMDINAGPRLNLFLESNWRDVAANTHGATVALLTANHGEAFGVVNSAVNMTFVVDVLSMSSVGEALTMDMDTPPFRDKNQRLDHGLQGVYSRYMECLNIQPSAPILARSASSGIHFVPAMDGHRERVKHKRFPMSESLRCIVDDHVKR</sequence>
<organism evidence="1 2">
    <name type="scientific">Penicillium desertorum</name>
    <dbReference type="NCBI Taxonomy" id="1303715"/>
    <lineage>
        <taxon>Eukaryota</taxon>
        <taxon>Fungi</taxon>
        <taxon>Dikarya</taxon>
        <taxon>Ascomycota</taxon>
        <taxon>Pezizomycotina</taxon>
        <taxon>Eurotiomycetes</taxon>
        <taxon>Eurotiomycetidae</taxon>
        <taxon>Eurotiales</taxon>
        <taxon>Aspergillaceae</taxon>
        <taxon>Penicillium</taxon>
    </lineage>
</organism>
<proteinExistence type="predicted"/>
<accession>A0A9X0BI75</accession>
<dbReference type="EMBL" id="JAPWDO010000006">
    <property type="protein sequence ID" value="KAJ5465597.1"/>
    <property type="molecule type" value="Genomic_DNA"/>
</dbReference>
<dbReference type="OrthoDB" id="4658148at2759"/>
<comment type="caution">
    <text evidence="1">The sequence shown here is derived from an EMBL/GenBank/DDBJ whole genome shotgun (WGS) entry which is preliminary data.</text>
</comment>
<dbReference type="AlphaFoldDB" id="A0A9X0BI75"/>
<evidence type="ECO:0000313" key="1">
    <source>
        <dbReference type="EMBL" id="KAJ5465597.1"/>
    </source>
</evidence>
<protein>
    <submittedName>
        <fullName evidence="1">Uncharacterized protein</fullName>
    </submittedName>
</protein>
<reference evidence="1" key="2">
    <citation type="journal article" date="2023" name="IMA Fungus">
        <title>Comparative genomic study of the Penicillium genus elucidates a diverse pangenome and 15 lateral gene transfer events.</title>
        <authorList>
            <person name="Petersen C."/>
            <person name="Sorensen T."/>
            <person name="Nielsen M.R."/>
            <person name="Sondergaard T.E."/>
            <person name="Sorensen J.L."/>
            <person name="Fitzpatrick D.A."/>
            <person name="Frisvad J.C."/>
            <person name="Nielsen K.L."/>
        </authorList>
    </citation>
    <scope>NUCLEOTIDE SEQUENCE</scope>
    <source>
        <strain evidence="1">IBT 17660</strain>
    </source>
</reference>
<dbReference type="Proteomes" id="UP001147760">
    <property type="component" value="Unassembled WGS sequence"/>
</dbReference>